<comment type="subcellular location">
    <subcellularLocation>
        <location evidence="1">Cell membrane</location>
        <topology evidence="1">Multi-pass membrane protein</topology>
    </subcellularLocation>
</comment>
<dbReference type="SUPFAM" id="SSF103473">
    <property type="entry name" value="MFS general substrate transporter"/>
    <property type="match status" value="2"/>
</dbReference>
<dbReference type="EMBL" id="WEGK01000003">
    <property type="protein sequence ID" value="MQY18790.1"/>
    <property type="molecule type" value="Genomic_DNA"/>
</dbReference>
<dbReference type="RefSeq" id="WP_153409447.1">
    <property type="nucleotide sequence ID" value="NZ_WEGK01000003.1"/>
</dbReference>
<dbReference type="Pfam" id="PF07690">
    <property type="entry name" value="MFS_1"/>
    <property type="match status" value="1"/>
</dbReference>
<evidence type="ECO:0000313" key="8">
    <source>
        <dbReference type="Proteomes" id="UP000438448"/>
    </source>
</evidence>
<protein>
    <submittedName>
        <fullName evidence="7">Antiseptic resistance protein</fullName>
    </submittedName>
</protein>
<feature type="transmembrane region" description="Helical" evidence="5">
    <location>
        <begin position="476"/>
        <end position="495"/>
    </location>
</feature>
<reference evidence="7 8" key="1">
    <citation type="submission" date="2019-10" db="EMBL/GenBank/DDBJ databases">
        <title>Nocardia macrotermitis sp. nov. and Nocardia aurantia sp. nov., isolated from the gut of fungus growing-termite Macrotermes natalensis.</title>
        <authorList>
            <person name="Benndorf R."/>
            <person name="Schwitalla J."/>
            <person name="Martin K."/>
            <person name="De Beer W."/>
            <person name="Kaster A.-K."/>
            <person name="Vollmers J."/>
            <person name="Poulsen M."/>
            <person name="Beemelmanns C."/>
        </authorList>
    </citation>
    <scope>NUCLEOTIDE SEQUENCE [LARGE SCALE GENOMIC DNA]</scope>
    <source>
        <strain evidence="7 8">RB20</strain>
    </source>
</reference>
<sequence>MDHPATQMSARMRWVVTLSCLSVALVVAAMAALYTALPHIATETGATQGQLTWIIDGYTLALACLVLPAGALGDRFGRRLMLLGGLAVFTAASIVPLIVHGPIWLIAARAVAGAGAAFVMPSTLSILTAGLPRERRNVAVGIWAGTVGVGAIVGILGSGLLLARFSWESIMIAMAAIGGVLTIATGTVPESRDSSRPSFDPWGALTGAGAVALAVVAALEAPQRGWASPVVIGAAIGALVVGAGFAVIELRVTHPLLDVRLLARRGFGTGTASVALQFMVSFGLFMLIVQYMQLILGYKPLMSAVAMAPMIVPMVGLALISPWLAERFGLRLPTASGLAIVGVGLLTLGHLDQHSTFVDLLWPLLIMSTGLGLSAAPATAAIVNDAPPDKHGVAAAVNDAAREVGAAIGIALAGSILAAGYSNRISSVIPLIPEQLRGPVSGSLAGALEVTARIGPQAQPLADAAEAAFVHGLHQATTVLGAATLVVAVALGAWAPGRKPRTATPAPAAQEVAVGVD</sequence>
<feature type="transmembrane region" description="Helical" evidence="5">
    <location>
        <begin position="169"/>
        <end position="189"/>
    </location>
</feature>
<dbReference type="InterPro" id="IPR011701">
    <property type="entry name" value="MFS"/>
</dbReference>
<keyword evidence="4 5" id="KW-0472">Membrane</keyword>
<feature type="transmembrane region" description="Helical" evidence="5">
    <location>
        <begin position="301"/>
        <end position="321"/>
    </location>
</feature>
<dbReference type="OrthoDB" id="9781469at2"/>
<feature type="transmembrane region" description="Helical" evidence="5">
    <location>
        <begin position="139"/>
        <end position="163"/>
    </location>
</feature>
<evidence type="ECO:0000256" key="3">
    <source>
        <dbReference type="ARBA" id="ARBA00022989"/>
    </source>
</evidence>
<dbReference type="InterPro" id="IPR020846">
    <property type="entry name" value="MFS_dom"/>
</dbReference>
<keyword evidence="2 5" id="KW-0812">Transmembrane</keyword>
<feature type="transmembrane region" description="Helical" evidence="5">
    <location>
        <begin position="105"/>
        <end position="127"/>
    </location>
</feature>
<evidence type="ECO:0000256" key="2">
    <source>
        <dbReference type="ARBA" id="ARBA00022692"/>
    </source>
</evidence>
<name>A0A7K0CZC9_9NOCA</name>
<dbReference type="Proteomes" id="UP000438448">
    <property type="component" value="Unassembled WGS sequence"/>
</dbReference>
<accession>A0A7K0CZC9</accession>
<dbReference type="PANTHER" id="PTHR42718">
    <property type="entry name" value="MAJOR FACILITATOR SUPERFAMILY MULTIDRUG TRANSPORTER MFSC"/>
    <property type="match status" value="1"/>
</dbReference>
<feature type="transmembrane region" description="Helical" evidence="5">
    <location>
        <begin position="269"/>
        <end position="289"/>
    </location>
</feature>
<dbReference type="Gene3D" id="1.20.1250.20">
    <property type="entry name" value="MFS general substrate transporter like domains"/>
    <property type="match status" value="2"/>
</dbReference>
<dbReference type="CDD" id="cd17321">
    <property type="entry name" value="MFS_MMR_MDR_like"/>
    <property type="match status" value="1"/>
</dbReference>
<dbReference type="GO" id="GO:0022857">
    <property type="term" value="F:transmembrane transporter activity"/>
    <property type="evidence" value="ECO:0007669"/>
    <property type="project" value="InterPro"/>
</dbReference>
<feature type="transmembrane region" description="Helical" evidence="5">
    <location>
        <begin position="360"/>
        <end position="383"/>
    </location>
</feature>
<keyword evidence="8" id="KW-1185">Reference proteome</keyword>
<evidence type="ECO:0000256" key="4">
    <source>
        <dbReference type="ARBA" id="ARBA00023136"/>
    </source>
</evidence>
<evidence type="ECO:0000313" key="7">
    <source>
        <dbReference type="EMBL" id="MQY18790.1"/>
    </source>
</evidence>
<feature type="domain" description="Major facilitator superfamily (MFS) profile" evidence="6">
    <location>
        <begin position="15"/>
        <end position="499"/>
    </location>
</feature>
<evidence type="ECO:0000256" key="5">
    <source>
        <dbReference type="SAM" id="Phobius"/>
    </source>
</evidence>
<feature type="transmembrane region" description="Helical" evidence="5">
    <location>
        <begin position="328"/>
        <end position="348"/>
    </location>
</feature>
<feature type="transmembrane region" description="Helical" evidence="5">
    <location>
        <begin position="201"/>
        <end position="219"/>
    </location>
</feature>
<dbReference type="GO" id="GO:0005886">
    <property type="term" value="C:plasma membrane"/>
    <property type="evidence" value="ECO:0007669"/>
    <property type="project" value="UniProtKB-SubCell"/>
</dbReference>
<dbReference type="AlphaFoldDB" id="A0A7K0CZC9"/>
<keyword evidence="3 5" id="KW-1133">Transmembrane helix</keyword>
<organism evidence="7 8">
    <name type="scientific">Nocardia macrotermitis</name>
    <dbReference type="NCBI Taxonomy" id="2585198"/>
    <lineage>
        <taxon>Bacteria</taxon>
        <taxon>Bacillati</taxon>
        <taxon>Actinomycetota</taxon>
        <taxon>Actinomycetes</taxon>
        <taxon>Mycobacteriales</taxon>
        <taxon>Nocardiaceae</taxon>
        <taxon>Nocardia</taxon>
    </lineage>
</organism>
<feature type="transmembrane region" description="Helical" evidence="5">
    <location>
        <begin position="404"/>
        <end position="421"/>
    </location>
</feature>
<gene>
    <name evidence="7" type="primary">qacA_2</name>
    <name evidence="7" type="ORF">NRB20_18690</name>
</gene>
<evidence type="ECO:0000256" key="1">
    <source>
        <dbReference type="ARBA" id="ARBA00004651"/>
    </source>
</evidence>
<evidence type="ECO:0000259" key="6">
    <source>
        <dbReference type="PROSITE" id="PS50850"/>
    </source>
</evidence>
<proteinExistence type="predicted"/>
<feature type="transmembrane region" description="Helical" evidence="5">
    <location>
        <begin position="55"/>
        <end position="73"/>
    </location>
</feature>
<feature type="transmembrane region" description="Helical" evidence="5">
    <location>
        <begin position="80"/>
        <end position="99"/>
    </location>
</feature>
<dbReference type="InterPro" id="IPR036259">
    <property type="entry name" value="MFS_trans_sf"/>
</dbReference>
<feature type="transmembrane region" description="Helical" evidence="5">
    <location>
        <begin position="225"/>
        <end position="248"/>
    </location>
</feature>
<dbReference type="PROSITE" id="PS50850">
    <property type="entry name" value="MFS"/>
    <property type="match status" value="1"/>
</dbReference>
<dbReference type="PANTHER" id="PTHR42718:SF42">
    <property type="entry name" value="EXPORT PROTEIN"/>
    <property type="match status" value="1"/>
</dbReference>
<comment type="caution">
    <text evidence="7">The sequence shown here is derived from an EMBL/GenBank/DDBJ whole genome shotgun (WGS) entry which is preliminary data.</text>
</comment>